<evidence type="ECO:0000259" key="1">
    <source>
        <dbReference type="Pfam" id="PF10074"/>
    </source>
</evidence>
<dbReference type="RefSeq" id="WP_304537716.1">
    <property type="nucleotide sequence ID" value="NZ_JAUQOM010000026.1"/>
</dbReference>
<accession>A0ABT8ZSA5</accession>
<gene>
    <name evidence="2" type="ORF">Q4610_20440</name>
</gene>
<sequence>MPHADPRTSPALWSPLVAPDVVVFETADIRAIPLPPGFEPLTDQSGPTEHHLVAAHGGARFRICLRALPSCGPDCLVILHDRYASARLVAATRLERVARGLRLRPDRAASPSAYRRSRLALLLGIHDALDAGSSPRDLAFGLVFPRHRPLAGATWKGSGERRHTLRLIAEMRHLVNGGYRKLLLHD</sequence>
<evidence type="ECO:0000313" key="3">
    <source>
        <dbReference type="Proteomes" id="UP001176471"/>
    </source>
</evidence>
<organism evidence="2 3">
    <name type="scientific">Sphingobium cyanobacteriorum</name>
    <dbReference type="NCBI Taxonomy" id="3063954"/>
    <lineage>
        <taxon>Bacteria</taxon>
        <taxon>Pseudomonadati</taxon>
        <taxon>Pseudomonadota</taxon>
        <taxon>Alphaproteobacteria</taxon>
        <taxon>Sphingomonadales</taxon>
        <taxon>Sphingomonadaceae</taxon>
        <taxon>Sphingobium</taxon>
    </lineage>
</organism>
<dbReference type="EMBL" id="JAUQOM010000026">
    <property type="protein sequence ID" value="MDO7837417.1"/>
    <property type="molecule type" value="Genomic_DNA"/>
</dbReference>
<name>A0ABT8ZSA5_9SPHN</name>
<dbReference type="Proteomes" id="UP001176471">
    <property type="component" value="Unassembled WGS sequence"/>
</dbReference>
<proteinExistence type="predicted"/>
<dbReference type="Pfam" id="PF10074">
    <property type="entry name" value="RovC_DNA-bd"/>
    <property type="match status" value="1"/>
</dbReference>
<comment type="caution">
    <text evidence="2">The sequence shown here is derived from an EMBL/GenBank/DDBJ whole genome shotgun (WGS) entry which is preliminary data.</text>
</comment>
<protein>
    <submittedName>
        <fullName evidence="2">DUF2285 domain-containing protein</fullName>
    </submittedName>
</protein>
<feature type="domain" description="T6SS Transcription factor RovC-like DNA binding" evidence="1">
    <location>
        <begin position="81"/>
        <end position="183"/>
    </location>
</feature>
<evidence type="ECO:0000313" key="2">
    <source>
        <dbReference type="EMBL" id="MDO7837417.1"/>
    </source>
</evidence>
<dbReference type="InterPro" id="IPR018754">
    <property type="entry name" value="RovC-like_DNA-bd"/>
</dbReference>
<reference evidence="2" key="1">
    <citation type="submission" date="2023-07" db="EMBL/GenBank/DDBJ databases">
        <title>Bacterial whole genome sequence for Sphingobium sp. HBC34.</title>
        <authorList>
            <person name="Le V."/>
            <person name="Ko S.-R."/>
            <person name="Ahn C.-Y."/>
            <person name="Oh H.-M."/>
        </authorList>
    </citation>
    <scope>NUCLEOTIDE SEQUENCE</scope>
    <source>
        <strain evidence="2">HBC34</strain>
    </source>
</reference>
<keyword evidence="3" id="KW-1185">Reference proteome</keyword>